<comment type="caution">
    <text evidence="2">The sequence shown here is derived from an EMBL/GenBank/DDBJ whole genome shotgun (WGS) entry which is preliminary data.</text>
</comment>
<sequence length="149" mass="15810">FSSGVNGGVSSSDNVGSDPGSSALTTVIDNEGSINEDPNYISSYDYVAPTSNGGTVEYPSSDFGTYDYVGPTSNGSTVEYPSSDIGNYDYVEPTSNVNNFNTFDYPSNDINAITKPEGFHLLSDLVNMAGAEVVKADLVYSCRNYPKCT</sequence>
<gene>
    <name evidence="2" type="ORF">MNOR_LOCUS36123</name>
</gene>
<dbReference type="AlphaFoldDB" id="A0AAV2SFI7"/>
<evidence type="ECO:0000256" key="1">
    <source>
        <dbReference type="SAM" id="MobiDB-lite"/>
    </source>
</evidence>
<dbReference type="Proteomes" id="UP001497623">
    <property type="component" value="Unassembled WGS sequence"/>
</dbReference>
<dbReference type="EMBL" id="CAXKWB010063830">
    <property type="protein sequence ID" value="CAL4187013.1"/>
    <property type="molecule type" value="Genomic_DNA"/>
</dbReference>
<reference evidence="2 3" key="1">
    <citation type="submission" date="2024-05" db="EMBL/GenBank/DDBJ databases">
        <authorList>
            <person name="Wallberg A."/>
        </authorList>
    </citation>
    <scope>NUCLEOTIDE SEQUENCE [LARGE SCALE GENOMIC DNA]</scope>
</reference>
<evidence type="ECO:0000313" key="2">
    <source>
        <dbReference type="EMBL" id="CAL4187013.1"/>
    </source>
</evidence>
<protein>
    <submittedName>
        <fullName evidence="2">Uncharacterized protein</fullName>
    </submittedName>
</protein>
<organism evidence="2 3">
    <name type="scientific">Meganyctiphanes norvegica</name>
    <name type="common">Northern krill</name>
    <name type="synonym">Thysanopoda norvegica</name>
    <dbReference type="NCBI Taxonomy" id="48144"/>
    <lineage>
        <taxon>Eukaryota</taxon>
        <taxon>Metazoa</taxon>
        <taxon>Ecdysozoa</taxon>
        <taxon>Arthropoda</taxon>
        <taxon>Crustacea</taxon>
        <taxon>Multicrustacea</taxon>
        <taxon>Malacostraca</taxon>
        <taxon>Eumalacostraca</taxon>
        <taxon>Eucarida</taxon>
        <taxon>Euphausiacea</taxon>
        <taxon>Euphausiidae</taxon>
        <taxon>Meganyctiphanes</taxon>
    </lineage>
</organism>
<keyword evidence="3" id="KW-1185">Reference proteome</keyword>
<proteinExistence type="predicted"/>
<evidence type="ECO:0000313" key="3">
    <source>
        <dbReference type="Proteomes" id="UP001497623"/>
    </source>
</evidence>
<feature type="compositionally biased region" description="Low complexity" evidence="1">
    <location>
        <begin position="1"/>
        <end position="22"/>
    </location>
</feature>
<feature type="non-terminal residue" evidence="2">
    <location>
        <position position="1"/>
    </location>
</feature>
<feature type="region of interest" description="Disordered" evidence="1">
    <location>
        <begin position="1"/>
        <end position="34"/>
    </location>
</feature>
<name>A0AAV2SFI7_MEGNR</name>
<accession>A0AAV2SFI7</accession>